<evidence type="ECO:0000313" key="2">
    <source>
        <dbReference type="EMBL" id="AXB56412.1"/>
    </source>
</evidence>
<dbReference type="InterPro" id="IPR035986">
    <property type="entry name" value="PKD_dom_sf"/>
</dbReference>
<dbReference type="PROSITE" id="PS51257">
    <property type="entry name" value="PROKAR_LIPOPROTEIN"/>
    <property type="match status" value="1"/>
</dbReference>
<dbReference type="SUPFAM" id="SSF49299">
    <property type="entry name" value="PKD domain"/>
    <property type="match status" value="1"/>
</dbReference>
<dbReference type="OrthoDB" id="1150003at2"/>
<evidence type="ECO:0000256" key="1">
    <source>
        <dbReference type="SAM" id="SignalP"/>
    </source>
</evidence>
<gene>
    <name evidence="2" type="ORF">HYN86_07265</name>
</gene>
<evidence type="ECO:0008006" key="4">
    <source>
        <dbReference type="Google" id="ProtNLM"/>
    </source>
</evidence>
<feature type="chain" id="PRO_5016765179" description="PKD domain-containing protein" evidence="1">
    <location>
        <begin position="23"/>
        <end position="294"/>
    </location>
</feature>
<dbReference type="KEGG" id="ffl:HYN86_07265"/>
<evidence type="ECO:0000313" key="3">
    <source>
        <dbReference type="Proteomes" id="UP000251561"/>
    </source>
</evidence>
<protein>
    <recommendedName>
        <fullName evidence="4">PKD domain-containing protein</fullName>
    </recommendedName>
</protein>
<reference evidence="2 3" key="1">
    <citation type="submission" date="2018-06" db="EMBL/GenBank/DDBJ databases">
        <title>Genome sequencing of Flavobacterium.</title>
        <authorList>
            <person name="Baek M.-G."/>
            <person name="Yi H."/>
        </authorList>
    </citation>
    <scope>NUCLEOTIDE SEQUENCE [LARGE SCALE GENOMIC DNA]</scope>
    <source>
        <strain evidence="2 3">HYN0086</strain>
    </source>
</reference>
<dbReference type="RefSeq" id="WP_113677438.1">
    <property type="nucleotide sequence ID" value="NZ_CP030261.1"/>
</dbReference>
<dbReference type="Proteomes" id="UP000251561">
    <property type="component" value="Chromosome"/>
</dbReference>
<feature type="signal peptide" evidence="1">
    <location>
        <begin position="1"/>
        <end position="22"/>
    </location>
</feature>
<accession>A0A344LR70</accession>
<name>A0A344LR70_9FLAO</name>
<organism evidence="2 3">
    <name type="scientific">Flavobacterium fluviale</name>
    <dbReference type="NCBI Taxonomy" id="2249356"/>
    <lineage>
        <taxon>Bacteria</taxon>
        <taxon>Pseudomonadati</taxon>
        <taxon>Bacteroidota</taxon>
        <taxon>Flavobacteriia</taxon>
        <taxon>Flavobacteriales</taxon>
        <taxon>Flavobacteriaceae</taxon>
        <taxon>Flavobacterium</taxon>
    </lineage>
</organism>
<dbReference type="EMBL" id="CP030261">
    <property type="protein sequence ID" value="AXB56412.1"/>
    <property type="molecule type" value="Genomic_DNA"/>
</dbReference>
<proteinExistence type="predicted"/>
<keyword evidence="3" id="KW-1185">Reference proteome</keyword>
<dbReference type="AlphaFoldDB" id="A0A344LR70"/>
<keyword evidence="1" id="KW-0732">Signal</keyword>
<dbReference type="InterPro" id="IPR013783">
    <property type="entry name" value="Ig-like_fold"/>
</dbReference>
<dbReference type="Gene3D" id="2.60.40.10">
    <property type="entry name" value="Immunoglobulins"/>
    <property type="match status" value="1"/>
</dbReference>
<sequence>MKINLMKKQGFLALFFMTAVLSFTSCQPDDSIVDNGLTDTNVDASFTITPVEGKVNTYKLSAQTNGVLKSLWDTGAGEYAGKMEEEISLPDAGTYAIKHTAIGKGGGTATASKDVVVTTSDPLKGNLVQGGSFATAEDQAKWSILNLSATGAAFWSFANSSATIHSPGGWAQEGIYQAIDVVKDKEYTINMRVSSPSGSDETWFEVYAGKSAPQSGVEYKDNKVMGLSTWDGCAKAGFSGMLSTVGCVKNDQTGTVSNVVKFAETGKIYLLIRSGGNTFTKDGITVSKIELRGK</sequence>